<dbReference type="InterPro" id="IPR035965">
    <property type="entry name" value="PAS-like_dom_sf"/>
</dbReference>
<dbReference type="InterPro" id="IPR003661">
    <property type="entry name" value="HisK_dim/P_dom"/>
</dbReference>
<evidence type="ECO:0000256" key="3">
    <source>
        <dbReference type="ARBA" id="ARBA00022553"/>
    </source>
</evidence>
<dbReference type="Gene3D" id="1.10.287.130">
    <property type="match status" value="1"/>
</dbReference>
<dbReference type="Pfam" id="PF00512">
    <property type="entry name" value="HisKA"/>
    <property type="match status" value="1"/>
</dbReference>
<dbReference type="PRINTS" id="PR00344">
    <property type="entry name" value="BCTRLSENSOR"/>
</dbReference>
<evidence type="ECO:0000256" key="2">
    <source>
        <dbReference type="ARBA" id="ARBA00012438"/>
    </source>
</evidence>
<proteinExistence type="predicted"/>
<evidence type="ECO:0000259" key="5">
    <source>
        <dbReference type="PROSITE" id="PS50109"/>
    </source>
</evidence>
<protein>
    <recommendedName>
        <fullName evidence="2">histidine kinase</fullName>
        <ecNumber evidence="2">2.7.13.3</ecNumber>
    </recommendedName>
</protein>
<feature type="coiled-coil region" evidence="4">
    <location>
        <begin position="32"/>
        <end position="59"/>
    </location>
</feature>
<comment type="catalytic activity">
    <reaction evidence="1">
        <text>ATP + protein L-histidine = ADP + protein N-phospho-L-histidine.</text>
        <dbReference type="EC" id="2.7.13.3"/>
    </reaction>
</comment>
<feature type="domain" description="Histidine kinase" evidence="5">
    <location>
        <begin position="190"/>
        <end position="398"/>
    </location>
</feature>
<comment type="caution">
    <text evidence="6">The sequence shown here is derived from an EMBL/GenBank/DDBJ whole genome shotgun (WGS) entry which is preliminary data.</text>
</comment>
<dbReference type="PANTHER" id="PTHR43065">
    <property type="entry name" value="SENSOR HISTIDINE KINASE"/>
    <property type="match status" value="1"/>
</dbReference>
<evidence type="ECO:0000256" key="1">
    <source>
        <dbReference type="ARBA" id="ARBA00000085"/>
    </source>
</evidence>
<dbReference type="Gene3D" id="3.30.450.20">
    <property type="entry name" value="PAS domain"/>
    <property type="match status" value="1"/>
</dbReference>
<keyword evidence="6" id="KW-0808">Transferase</keyword>
<keyword evidence="7" id="KW-1185">Reference proteome</keyword>
<dbReference type="SMART" id="SM00388">
    <property type="entry name" value="HisKA"/>
    <property type="match status" value="1"/>
</dbReference>
<keyword evidence="3" id="KW-0597">Phosphoprotein</keyword>
<dbReference type="Pfam" id="PF02518">
    <property type="entry name" value="HATPase_c"/>
    <property type="match status" value="1"/>
</dbReference>
<dbReference type="EC" id="2.7.13.3" evidence="2"/>
<keyword evidence="6" id="KW-0418">Kinase</keyword>
<dbReference type="PROSITE" id="PS50109">
    <property type="entry name" value="HIS_KIN"/>
    <property type="match status" value="1"/>
</dbReference>
<evidence type="ECO:0000313" key="7">
    <source>
        <dbReference type="Proteomes" id="UP001481413"/>
    </source>
</evidence>
<organism evidence="6 7">
    <name type="scientific">Thalassolituus maritimus</name>
    <dbReference type="NCBI Taxonomy" id="484498"/>
    <lineage>
        <taxon>Bacteria</taxon>
        <taxon>Pseudomonadati</taxon>
        <taxon>Pseudomonadota</taxon>
        <taxon>Gammaproteobacteria</taxon>
        <taxon>Oceanospirillales</taxon>
        <taxon>Oceanospirillaceae</taxon>
        <taxon>Thalassolituus</taxon>
    </lineage>
</organism>
<evidence type="ECO:0000256" key="4">
    <source>
        <dbReference type="SAM" id="Coils"/>
    </source>
</evidence>
<dbReference type="CDD" id="cd00082">
    <property type="entry name" value="HisKA"/>
    <property type="match status" value="1"/>
</dbReference>
<dbReference type="CDD" id="cd00075">
    <property type="entry name" value="HATPase"/>
    <property type="match status" value="1"/>
</dbReference>
<dbReference type="InterPro" id="IPR004358">
    <property type="entry name" value="Sig_transdc_His_kin-like_C"/>
</dbReference>
<dbReference type="RefSeq" id="WP_353295747.1">
    <property type="nucleotide sequence ID" value="NZ_BAABWH010000008.1"/>
</dbReference>
<reference evidence="6 7" key="1">
    <citation type="submission" date="2024-04" db="EMBL/GenBank/DDBJ databases">
        <title>Draft genome sequence of Thalassolituus maritimus NBRC 116585.</title>
        <authorList>
            <person name="Miyakawa T."/>
            <person name="Kusuya Y."/>
            <person name="Miura T."/>
        </authorList>
    </citation>
    <scope>NUCLEOTIDE SEQUENCE [LARGE SCALE GENOMIC DNA]</scope>
    <source>
        <strain evidence="6 7">5NW40-0001</strain>
    </source>
</reference>
<keyword evidence="4" id="KW-0175">Coiled coil</keyword>
<dbReference type="PANTHER" id="PTHR43065:SF29">
    <property type="entry name" value="SENSOR PROTEIN KINASE FLES"/>
    <property type="match status" value="1"/>
</dbReference>
<dbReference type="Gene3D" id="3.30.565.10">
    <property type="entry name" value="Histidine kinase-like ATPase, C-terminal domain"/>
    <property type="match status" value="1"/>
</dbReference>
<gene>
    <name evidence="6" type="primary">fleS</name>
    <name evidence="6" type="ORF">NBRC116585_26430</name>
</gene>
<dbReference type="SMART" id="SM00387">
    <property type="entry name" value="HATPase_c"/>
    <property type="match status" value="1"/>
</dbReference>
<dbReference type="SUPFAM" id="SSF55874">
    <property type="entry name" value="ATPase domain of HSP90 chaperone/DNA topoisomerase II/histidine kinase"/>
    <property type="match status" value="1"/>
</dbReference>
<dbReference type="InterPro" id="IPR005467">
    <property type="entry name" value="His_kinase_dom"/>
</dbReference>
<dbReference type="SUPFAM" id="SSF47384">
    <property type="entry name" value="Homodimeric domain of signal transducing histidine kinase"/>
    <property type="match status" value="1"/>
</dbReference>
<evidence type="ECO:0000313" key="6">
    <source>
        <dbReference type="EMBL" id="GAA6146525.1"/>
    </source>
</evidence>
<dbReference type="GO" id="GO:0016301">
    <property type="term" value="F:kinase activity"/>
    <property type="evidence" value="ECO:0007669"/>
    <property type="project" value="UniProtKB-KW"/>
</dbReference>
<dbReference type="Proteomes" id="UP001481413">
    <property type="component" value="Unassembled WGS sequence"/>
</dbReference>
<name>A0ABQ0A2A2_9GAMM</name>
<dbReference type="InterPro" id="IPR003594">
    <property type="entry name" value="HATPase_dom"/>
</dbReference>
<dbReference type="EMBL" id="BAABWH010000008">
    <property type="protein sequence ID" value="GAA6146525.1"/>
    <property type="molecule type" value="Genomic_DNA"/>
</dbReference>
<dbReference type="InterPro" id="IPR036097">
    <property type="entry name" value="HisK_dim/P_sf"/>
</dbReference>
<dbReference type="InterPro" id="IPR036890">
    <property type="entry name" value="HATPase_C_sf"/>
</dbReference>
<dbReference type="SUPFAM" id="SSF55785">
    <property type="entry name" value="PYP-like sensor domain (PAS domain)"/>
    <property type="match status" value="1"/>
</dbReference>
<accession>A0ABQ0A2A2</accession>
<sequence>MASVALTSVQDDQQPLDPVELKRAFNMFNEMSQQLTDSYAFLENKVEQLSGELATVSAQRMNELAEKERLADRLESLLQMLPAGVLLLDEYGVIVQSNPAAEDLLLAASGEATLLGQRWRTVIQRCFKPRRDDGHEISLVDGRRVSLRTAAMSNERGQLILLTDLTETRALQSQLAQHERLSAMGKMVASLAHQIRTPLAAATLYAGHLHSDNLAEEHRIRFAGKLQERLHHLESQVRDMLIFARGEAPLNDHVQVSDLIAGIEAAMEVPMAQSGAVCTIQNEAGEAALMCNRDSLISAVMNLINNALESCEHPIEIILCVNRDEQGRLRIAVMDNGPGLPDDKKHRMMEPFFTTKSNGTGLGLAVVQAVVRAHHGDFNLTDSPLGGVSAELYLPLARG</sequence>